<dbReference type="OrthoDB" id="9802264at2"/>
<gene>
    <name evidence="6" type="ORF">S7S_15145</name>
</gene>
<keyword evidence="7" id="KW-1185">Reference proteome</keyword>
<dbReference type="PROSITE" id="PS00211">
    <property type="entry name" value="ABC_TRANSPORTER_1"/>
    <property type="match status" value="1"/>
</dbReference>
<reference evidence="6 7" key="1">
    <citation type="journal article" date="2012" name="J. Bacteriol.">
        <title>Genome sequence of an alkane-degrading bacterium, Alcanivorax pacificus type strain W11-5, isolated from deep sea sediment.</title>
        <authorList>
            <person name="Lai Q."/>
            <person name="Shao Z."/>
        </authorList>
    </citation>
    <scope>NUCLEOTIDE SEQUENCE [LARGE SCALE GENOMIC DNA]</scope>
    <source>
        <strain evidence="6 7">W11-5</strain>
    </source>
</reference>
<organism evidence="6 7">
    <name type="scientific">Isoalcanivorax pacificus W11-5</name>
    <dbReference type="NCBI Taxonomy" id="391936"/>
    <lineage>
        <taxon>Bacteria</taxon>
        <taxon>Pseudomonadati</taxon>
        <taxon>Pseudomonadota</taxon>
        <taxon>Gammaproteobacteria</taxon>
        <taxon>Oceanospirillales</taxon>
        <taxon>Alcanivoracaceae</taxon>
        <taxon>Isoalcanivorax</taxon>
    </lineage>
</organism>
<sequence>MNAYAASRLHSAPVARRELRVEGLSKQFTSRHGSTMTAVDDVSFRVLPGEVCALLGPSGCGKSTVLRMVAGLEQPSDGSIVLSGREVTGPGRDRGLVFQSYTCFPWLTVRENVAYGLKVTGSTLALREGTVDYFLERVKLTPFADRYPDELSGGMRQRVAIARTLANGPDLLLMDEPFGALDSETRWQMQRLLLDVVRREGMSVLIVTHDVDEALYLADKIVCLSRHPGRVRDILMPPAEKPAQPDELYSVPAFVQLRRQILGMLREEGRSDRPG</sequence>
<dbReference type="STRING" id="391936.S7S_15145"/>
<dbReference type="EMBL" id="CP004387">
    <property type="protein sequence ID" value="AJD49441.1"/>
    <property type="molecule type" value="Genomic_DNA"/>
</dbReference>
<evidence type="ECO:0000256" key="1">
    <source>
        <dbReference type="ARBA" id="ARBA00005417"/>
    </source>
</evidence>
<evidence type="ECO:0000313" key="7">
    <source>
        <dbReference type="Proteomes" id="UP000006764"/>
    </source>
</evidence>
<feature type="domain" description="ABC transporter" evidence="5">
    <location>
        <begin position="19"/>
        <end position="251"/>
    </location>
</feature>
<dbReference type="HOGENOM" id="CLU_000604_1_22_6"/>
<accession>A0A0B4XQJ7</accession>
<dbReference type="CDD" id="cd03293">
    <property type="entry name" value="ABC_NrtD_SsuB_transporters"/>
    <property type="match status" value="1"/>
</dbReference>
<dbReference type="Gene3D" id="3.40.50.300">
    <property type="entry name" value="P-loop containing nucleotide triphosphate hydrolases"/>
    <property type="match status" value="1"/>
</dbReference>
<name>A0A0B4XQJ7_9GAMM</name>
<dbReference type="PROSITE" id="PS50893">
    <property type="entry name" value="ABC_TRANSPORTER_2"/>
    <property type="match status" value="1"/>
</dbReference>
<dbReference type="Proteomes" id="UP000006764">
    <property type="component" value="Chromosome"/>
</dbReference>
<evidence type="ECO:0000259" key="5">
    <source>
        <dbReference type="PROSITE" id="PS50893"/>
    </source>
</evidence>
<comment type="similarity">
    <text evidence="1">Belongs to the ABC transporter superfamily.</text>
</comment>
<dbReference type="GO" id="GO:0016887">
    <property type="term" value="F:ATP hydrolysis activity"/>
    <property type="evidence" value="ECO:0007669"/>
    <property type="project" value="InterPro"/>
</dbReference>
<dbReference type="PANTHER" id="PTHR42788">
    <property type="entry name" value="TAURINE IMPORT ATP-BINDING PROTEIN-RELATED"/>
    <property type="match status" value="1"/>
</dbReference>
<dbReference type="InterPro" id="IPR003439">
    <property type="entry name" value="ABC_transporter-like_ATP-bd"/>
</dbReference>
<dbReference type="AlphaFoldDB" id="A0A0B4XQJ7"/>
<evidence type="ECO:0000256" key="4">
    <source>
        <dbReference type="ARBA" id="ARBA00022840"/>
    </source>
</evidence>
<dbReference type="KEGG" id="apac:S7S_15145"/>
<dbReference type="InterPro" id="IPR017871">
    <property type="entry name" value="ABC_transporter-like_CS"/>
</dbReference>
<dbReference type="SUPFAM" id="SSF52540">
    <property type="entry name" value="P-loop containing nucleoside triphosphate hydrolases"/>
    <property type="match status" value="1"/>
</dbReference>
<keyword evidence="2" id="KW-0813">Transport</keyword>
<dbReference type="GO" id="GO:0005524">
    <property type="term" value="F:ATP binding"/>
    <property type="evidence" value="ECO:0007669"/>
    <property type="project" value="UniProtKB-KW"/>
</dbReference>
<evidence type="ECO:0000256" key="2">
    <source>
        <dbReference type="ARBA" id="ARBA00022448"/>
    </source>
</evidence>
<keyword evidence="4 6" id="KW-0067">ATP-binding</keyword>
<protein>
    <submittedName>
        <fullName evidence="6">ABC transporter ATP-binding protein</fullName>
    </submittedName>
</protein>
<dbReference type="RefSeq" id="WP_008733599.1">
    <property type="nucleotide sequence ID" value="NZ_CP004387.1"/>
</dbReference>
<dbReference type="InterPro" id="IPR003593">
    <property type="entry name" value="AAA+_ATPase"/>
</dbReference>
<proteinExistence type="inferred from homology"/>
<evidence type="ECO:0000256" key="3">
    <source>
        <dbReference type="ARBA" id="ARBA00022741"/>
    </source>
</evidence>
<dbReference type="Pfam" id="PF00005">
    <property type="entry name" value="ABC_tran"/>
    <property type="match status" value="1"/>
</dbReference>
<dbReference type="PANTHER" id="PTHR42788:SF13">
    <property type="entry name" value="ALIPHATIC SULFONATES IMPORT ATP-BINDING PROTEIN SSUB"/>
    <property type="match status" value="1"/>
</dbReference>
<evidence type="ECO:0000313" key="6">
    <source>
        <dbReference type="EMBL" id="AJD49441.1"/>
    </source>
</evidence>
<keyword evidence="3" id="KW-0547">Nucleotide-binding</keyword>
<dbReference type="InterPro" id="IPR027417">
    <property type="entry name" value="P-loop_NTPase"/>
</dbReference>
<dbReference type="InterPro" id="IPR050166">
    <property type="entry name" value="ABC_transporter_ATP-bind"/>
</dbReference>
<dbReference type="SMART" id="SM00382">
    <property type="entry name" value="AAA"/>
    <property type="match status" value="1"/>
</dbReference>